<dbReference type="EC" id="2.4.-.-" evidence="1"/>
<dbReference type="Proteomes" id="UP000356253">
    <property type="component" value="Unassembled WGS sequence"/>
</dbReference>
<sequence length="344" mass="39101">MKKNIIHHRSPHHSGYSGYACLIDFMGDVQVIQGKPQIPYKLAKCLGELSSQKAGIYNSQSVQKEIELLKNINQFSKENPTIIHYLNGERDIRYLIKYKIGGEQLKFCASFHKPPEVLEKTIQNTTYLKKLNGAICVGRNQVDFIKEWLKLKHVEYIPHGVDTAFFEPLKEKPHSKKILFVGQHLRDFEMLNNTMPTILAENKEASLDIILKKEFKHKVNIKSTKVSIHSGIDDFTLKKFYQKASFLYLPMLDSTACNSILEGIACGLPIITSDVGGNRTYLEGTGNFLIPKENSQKFIATALHLLSNPAMCEAIGKQSRALSLNYDWNKIAEKIESFYKSLFS</sequence>
<keyword evidence="2" id="KW-1185">Reference proteome</keyword>
<reference evidence="1" key="1">
    <citation type="submission" date="2019-09" db="EMBL/GenBank/DDBJ databases">
        <authorList>
            <person name="Rodrigo-Torres L."/>
            <person name="Arahal R. D."/>
            <person name="Lucena T."/>
        </authorList>
    </citation>
    <scope>NUCLEOTIDE SEQUENCE</scope>
    <source>
        <strain evidence="1">ISS653</strain>
    </source>
</reference>
<evidence type="ECO:0000313" key="2">
    <source>
        <dbReference type="Proteomes" id="UP000356253"/>
    </source>
</evidence>
<proteinExistence type="predicted"/>
<accession>A0AC61YB05</accession>
<protein>
    <submittedName>
        <fullName evidence="1">Spore coat protein SA</fullName>
        <ecNumber evidence="1">2.4.-.-</ecNumber>
    </submittedName>
</protein>
<dbReference type="EMBL" id="CABVMM010000010">
    <property type="protein sequence ID" value="VVV01318.1"/>
    <property type="molecule type" value="Genomic_DNA"/>
</dbReference>
<keyword evidence="1" id="KW-0808">Transferase</keyword>
<gene>
    <name evidence="1" type="primary">cotSA</name>
    <name evidence="1" type="ORF">FVB9532_02608</name>
</gene>
<name>A0AC61YB05_9FLAO</name>
<evidence type="ECO:0000313" key="1">
    <source>
        <dbReference type="EMBL" id="VVV01318.1"/>
    </source>
</evidence>
<organism evidence="1 2">
    <name type="scientific">Mesonia oceanica</name>
    <dbReference type="NCBI Taxonomy" id="2687242"/>
    <lineage>
        <taxon>Bacteria</taxon>
        <taxon>Pseudomonadati</taxon>
        <taxon>Bacteroidota</taxon>
        <taxon>Flavobacteriia</taxon>
        <taxon>Flavobacteriales</taxon>
        <taxon>Flavobacteriaceae</taxon>
        <taxon>Mesonia</taxon>
    </lineage>
</organism>
<comment type="caution">
    <text evidence="1">The sequence shown here is derived from an EMBL/GenBank/DDBJ whole genome shotgun (WGS) entry which is preliminary data.</text>
</comment>
<keyword evidence="1" id="KW-0328">Glycosyltransferase</keyword>